<dbReference type="InParanoid" id="A0A7E5VZH2"/>
<feature type="transmembrane region" description="Helical" evidence="2">
    <location>
        <begin position="281"/>
        <end position="297"/>
    </location>
</feature>
<organism evidence="3 4">
    <name type="scientific">Trichoplusia ni</name>
    <name type="common">Cabbage looper</name>
    <dbReference type="NCBI Taxonomy" id="7111"/>
    <lineage>
        <taxon>Eukaryota</taxon>
        <taxon>Metazoa</taxon>
        <taxon>Ecdysozoa</taxon>
        <taxon>Arthropoda</taxon>
        <taxon>Hexapoda</taxon>
        <taxon>Insecta</taxon>
        <taxon>Pterygota</taxon>
        <taxon>Neoptera</taxon>
        <taxon>Endopterygota</taxon>
        <taxon>Lepidoptera</taxon>
        <taxon>Glossata</taxon>
        <taxon>Ditrysia</taxon>
        <taxon>Noctuoidea</taxon>
        <taxon>Noctuidae</taxon>
        <taxon>Plusiinae</taxon>
        <taxon>Trichoplusia</taxon>
    </lineage>
</organism>
<keyword evidence="3" id="KW-1185">Reference proteome</keyword>
<keyword evidence="2" id="KW-0472">Membrane</keyword>
<dbReference type="PANTHER" id="PTHR11360:SF312">
    <property type="entry name" value="KARMOISIN, ISOFORM B"/>
    <property type="match status" value="1"/>
</dbReference>
<dbReference type="InterPro" id="IPR050327">
    <property type="entry name" value="Proton-linked_MCT"/>
</dbReference>
<dbReference type="InterPro" id="IPR036259">
    <property type="entry name" value="MFS_trans_sf"/>
</dbReference>
<feature type="transmembrane region" description="Helical" evidence="2">
    <location>
        <begin position="335"/>
        <end position="358"/>
    </location>
</feature>
<feature type="transmembrane region" description="Helical" evidence="2">
    <location>
        <begin position="191"/>
        <end position="210"/>
    </location>
</feature>
<dbReference type="SUPFAM" id="SSF103473">
    <property type="entry name" value="MFS general substrate transporter"/>
    <property type="match status" value="1"/>
</dbReference>
<evidence type="ECO:0000313" key="4">
    <source>
        <dbReference type="RefSeq" id="XP_026733491.1"/>
    </source>
</evidence>
<proteinExistence type="predicted"/>
<dbReference type="Proteomes" id="UP000322000">
    <property type="component" value="Chromosome 10"/>
</dbReference>
<dbReference type="AlphaFoldDB" id="A0A7E5VZH2"/>
<feature type="transmembrane region" description="Helical" evidence="2">
    <location>
        <begin position="370"/>
        <end position="392"/>
    </location>
</feature>
<dbReference type="RefSeq" id="XP_026733491.1">
    <property type="nucleotide sequence ID" value="XM_026877690.1"/>
</dbReference>
<feature type="region of interest" description="Disordered" evidence="1">
    <location>
        <begin position="1"/>
        <end position="21"/>
    </location>
</feature>
<dbReference type="PANTHER" id="PTHR11360">
    <property type="entry name" value="MONOCARBOXYLATE TRANSPORTER"/>
    <property type="match status" value="1"/>
</dbReference>
<dbReference type="Pfam" id="PF07690">
    <property type="entry name" value="MFS_1"/>
    <property type="match status" value="1"/>
</dbReference>
<keyword evidence="2" id="KW-1133">Transmembrane helix</keyword>
<feature type="transmembrane region" description="Helical" evidence="2">
    <location>
        <begin position="246"/>
        <end position="269"/>
    </location>
</feature>
<dbReference type="Gene3D" id="1.20.1250.20">
    <property type="entry name" value="MFS general substrate transporter like domains"/>
    <property type="match status" value="2"/>
</dbReference>
<feature type="transmembrane region" description="Helical" evidence="2">
    <location>
        <begin position="125"/>
        <end position="150"/>
    </location>
</feature>
<dbReference type="KEGG" id="tnl:113497896"/>
<dbReference type="GO" id="GO:0022857">
    <property type="term" value="F:transmembrane transporter activity"/>
    <property type="evidence" value="ECO:0007669"/>
    <property type="project" value="InterPro"/>
</dbReference>
<sequence length="429" mass="47278">MADKKVTPAPKNFDPEPEKTPPDGGIRAWVIVVASFLVNGILFGVINSYSVIYTVFEKYLRDHGVPNSESKAALVGSLSMGFTFFMSIASGILSRLLGLRKTAVLGGVIACTGLIISSFNEYNYIVLSFTYGLMYGSGSSLAYTPSLAILGHYFKKYLGLVNGIATVGSSVFTVIMPPLMEYMITHHGLRWLFRVLVLFNVVTLLCGFLFKPLFGEEKPTTTDRSCKTLLSTMVNVDMWKIRKYRFWALPMPICLFGYFVSFVHIKRFIEINFDDSVSKNLPLQCIAFMSGVGRLLFGFLSDSPRLNKIYLQQISFYVIGCSTIFMPFIKKFWLLVATALLIGLFDGCFISLMGPIAIEICGPAYAAQAIGFMLGICAPMLSVGPTLAGYVFSITKSYTIPFICAGICPIVGSTLMFCIHTKPTPPRTS</sequence>
<keyword evidence="2" id="KW-0812">Transmembrane</keyword>
<dbReference type="OrthoDB" id="6499973at2759"/>
<evidence type="ECO:0000313" key="3">
    <source>
        <dbReference type="Proteomes" id="UP000322000"/>
    </source>
</evidence>
<feature type="transmembrane region" description="Helical" evidence="2">
    <location>
        <begin position="28"/>
        <end position="52"/>
    </location>
</feature>
<feature type="transmembrane region" description="Helical" evidence="2">
    <location>
        <begin position="102"/>
        <end position="119"/>
    </location>
</feature>
<reference evidence="4" key="1">
    <citation type="submission" date="2025-08" db="UniProtKB">
        <authorList>
            <consortium name="RefSeq"/>
        </authorList>
    </citation>
    <scope>IDENTIFICATION</scope>
</reference>
<dbReference type="GeneID" id="113497896"/>
<name>A0A7E5VZH2_TRINI</name>
<gene>
    <name evidence="4" type="primary">LOC113497896</name>
</gene>
<dbReference type="InterPro" id="IPR011701">
    <property type="entry name" value="MFS"/>
</dbReference>
<protein>
    <submittedName>
        <fullName evidence="4">Monocarboxylate transporter 10-like</fullName>
    </submittedName>
</protein>
<dbReference type="FunCoup" id="A0A7E5VZH2">
    <property type="interactions" value="13"/>
</dbReference>
<evidence type="ECO:0000256" key="1">
    <source>
        <dbReference type="SAM" id="MobiDB-lite"/>
    </source>
</evidence>
<accession>A0A7E5VZH2</accession>
<evidence type="ECO:0000256" key="2">
    <source>
        <dbReference type="SAM" id="Phobius"/>
    </source>
</evidence>
<feature type="transmembrane region" description="Helical" evidence="2">
    <location>
        <begin position="157"/>
        <end position="179"/>
    </location>
</feature>
<feature type="transmembrane region" description="Helical" evidence="2">
    <location>
        <begin position="72"/>
        <end position="93"/>
    </location>
</feature>
<feature type="transmembrane region" description="Helical" evidence="2">
    <location>
        <begin position="398"/>
        <end position="419"/>
    </location>
</feature>